<comment type="caution">
    <text evidence="1">The sequence shown here is derived from an EMBL/GenBank/DDBJ whole genome shotgun (WGS) entry which is preliminary data.</text>
</comment>
<keyword evidence="2" id="KW-1185">Reference proteome</keyword>
<proteinExistence type="predicted"/>
<name>A0ACB8N1E9_CITSI</name>
<keyword evidence="1" id="KW-0548">Nucleotidyltransferase</keyword>
<evidence type="ECO:0000313" key="2">
    <source>
        <dbReference type="Proteomes" id="UP000829398"/>
    </source>
</evidence>
<dbReference type="EMBL" id="CM039171">
    <property type="protein sequence ID" value="KAH9791200.1"/>
    <property type="molecule type" value="Genomic_DNA"/>
</dbReference>
<sequence length="612" mass="70463">MTQAEQKILIKGLKFSKDLSVNHLLFADDGLIFTRATIEDCSNLKTIFYCYAAASGQIFNYEKSSIFFNGNAQPAHIELITNLLQLQVVSKHERYLGLPSIVGRKKLSFFNNIKLRVLNKISNWQSKMFSRGGKEVLIKAVAQEIPAYAMSIFRPPIGLCKDIQKAIARFWWNSKQNQSSIHWVKWENICQAKCRGGVGFRELTCFNQVLLAKQGWRVIQNLDSFMAEVLKAWYFKDFDFLKAKTGSNPSFIWRSILWGRQIINKGLRWRIGDGKSAKIYQSCWIPRPSTFKPFSPPKLPLDSTVSELIDADNTWKELVIQQIFMEEDAQQILRIPLPRTPTPDEPLWHFDKRGDYTVKSGYQVALNQKFPDQPTSSNNPSKKQVPWSLIWAAELSAKVKIFMWRAARNMLPTAVNLWKRRVLHSPWCQRCRKTEETTFHAIFYCKNAQKIWRLTEIGEEIKQARSKDVLSMILEMANKKGKPELEVIFVLCWVVWHSRNLHVLSNKTEDSQISVARAEAVVQSFKKIRQPQVQSTLERKVRGCQHWRPPPPGWFKVNVDAAVREEQGKEGLGVIIRNSDSKCVAVSMKPSKFHRNVAFAEAEAINFGVEIA</sequence>
<keyword evidence="1" id="KW-0695">RNA-directed DNA polymerase</keyword>
<organism evidence="1 2">
    <name type="scientific">Citrus sinensis</name>
    <name type="common">Sweet orange</name>
    <name type="synonym">Citrus aurantium var. sinensis</name>
    <dbReference type="NCBI Taxonomy" id="2711"/>
    <lineage>
        <taxon>Eukaryota</taxon>
        <taxon>Viridiplantae</taxon>
        <taxon>Streptophyta</taxon>
        <taxon>Embryophyta</taxon>
        <taxon>Tracheophyta</taxon>
        <taxon>Spermatophyta</taxon>
        <taxon>Magnoliopsida</taxon>
        <taxon>eudicotyledons</taxon>
        <taxon>Gunneridae</taxon>
        <taxon>Pentapetalae</taxon>
        <taxon>rosids</taxon>
        <taxon>malvids</taxon>
        <taxon>Sapindales</taxon>
        <taxon>Rutaceae</taxon>
        <taxon>Aurantioideae</taxon>
        <taxon>Citrus</taxon>
    </lineage>
</organism>
<reference evidence="2" key="1">
    <citation type="journal article" date="2023" name="Hortic. Res.">
        <title>A chromosome-level phased genome enabling allele-level studies in sweet orange: a case study on citrus Huanglongbing tolerance.</title>
        <authorList>
            <person name="Wu B."/>
            <person name="Yu Q."/>
            <person name="Deng Z."/>
            <person name="Duan Y."/>
            <person name="Luo F."/>
            <person name="Gmitter F. Jr."/>
        </authorList>
    </citation>
    <scope>NUCLEOTIDE SEQUENCE [LARGE SCALE GENOMIC DNA]</scope>
    <source>
        <strain evidence="2">cv. Valencia</strain>
    </source>
</reference>
<protein>
    <submittedName>
        <fullName evidence="1">Reverse transcriptase/RNA-dependent DNA polymerase</fullName>
    </submittedName>
</protein>
<gene>
    <name evidence="1" type="ORF">KPL71_003654</name>
</gene>
<keyword evidence="1" id="KW-0808">Transferase</keyword>
<evidence type="ECO:0000313" key="1">
    <source>
        <dbReference type="EMBL" id="KAH9791200.1"/>
    </source>
</evidence>
<accession>A0ACB8N1E9</accession>
<dbReference type="Proteomes" id="UP000829398">
    <property type="component" value="Chromosome 2"/>
</dbReference>